<evidence type="ECO:0000256" key="10">
    <source>
        <dbReference type="SAM" id="Coils"/>
    </source>
</evidence>
<evidence type="ECO:0000256" key="5">
    <source>
        <dbReference type="ARBA" id="ARBA00023163"/>
    </source>
</evidence>
<evidence type="ECO:0000256" key="7">
    <source>
        <dbReference type="ARBA" id="ARBA00025748"/>
    </source>
</evidence>
<keyword evidence="10" id="KW-0175">Coiled coil</keyword>
<dbReference type="GO" id="GO:0045893">
    <property type="term" value="P:positive regulation of DNA-templated transcription"/>
    <property type="evidence" value="ECO:0007669"/>
    <property type="project" value="UniProtKB-ARBA"/>
</dbReference>
<evidence type="ECO:0000256" key="1">
    <source>
        <dbReference type="ARBA" id="ARBA00004123"/>
    </source>
</evidence>
<dbReference type="PROSITE" id="PS50071">
    <property type="entry name" value="HOMEOBOX_2"/>
    <property type="match status" value="1"/>
</dbReference>
<evidence type="ECO:0000313" key="14">
    <source>
        <dbReference type="Proteomes" id="UP000288805"/>
    </source>
</evidence>
<dbReference type="PRINTS" id="PR00031">
    <property type="entry name" value="HTHREPRESSR"/>
</dbReference>
<evidence type="ECO:0000256" key="4">
    <source>
        <dbReference type="ARBA" id="ARBA00023155"/>
    </source>
</evidence>
<dbReference type="PROSITE" id="PS50181">
    <property type="entry name" value="FBOX"/>
    <property type="match status" value="1"/>
</dbReference>
<dbReference type="SUPFAM" id="SSF46689">
    <property type="entry name" value="Homeodomain-like"/>
    <property type="match status" value="1"/>
</dbReference>
<dbReference type="PROSITE" id="PS00027">
    <property type="entry name" value="HOMEOBOX_1"/>
    <property type="match status" value="1"/>
</dbReference>
<dbReference type="GO" id="GO:0000976">
    <property type="term" value="F:transcription cis-regulatory region binding"/>
    <property type="evidence" value="ECO:0007669"/>
    <property type="project" value="UniProtKB-ARBA"/>
</dbReference>
<gene>
    <name evidence="13" type="primary">PP2A15_1</name>
    <name evidence="13" type="ORF">CK203_084723</name>
</gene>
<reference evidence="13 14" key="1">
    <citation type="journal article" date="2018" name="PLoS Genet.">
        <title>Population sequencing reveals clonal diversity and ancestral inbreeding in the grapevine cultivar Chardonnay.</title>
        <authorList>
            <person name="Roach M.J."/>
            <person name="Johnson D.L."/>
            <person name="Bohlmann J."/>
            <person name="van Vuuren H.J."/>
            <person name="Jones S.J."/>
            <person name="Pretorius I.S."/>
            <person name="Schmidt S.A."/>
            <person name="Borneman A.R."/>
        </authorList>
    </citation>
    <scope>NUCLEOTIDE SEQUENCE [LARGE SCALE GENOMIC DNA]</scope>
    <source>
        <strain evidence="14">cv. Chardonnay</strain>
        <tissue evidence="13">Leaf</tissue>
    </source>
</reference>
<dbReference type="Proteomes" id="UP000288805">
    <property type="component" value="Unassembled WGS sequence"/>
</dbReference>
<dbReference type="PANTHER" id="PTHR31960:SF2">
    <property type="entry name" value="F-BOX PROTEIN PP2-A15"/>
    <property type="match status" value="1"/>
</dbReference>
<dbReference type="InterPro" id="IPR025886">
    <property type="entry name" value="PP2-like"/>
</dbReference>
<feature type="DNA-binding region" description="Homeobox" evidence="8">
    <location>
        <begin position="632"/>
        <end position="691"/>
    </location>
</feature>
<dbReference type="InterPro" id="IPR036047">
    <property type="entry name" value="F-box-like_dom_sf"/>
</dbReference>
<dbReference type="InterPro" id="IPR001810">
    <property type="entry name" value="F-box_dom"/>
</dbReference>
<dbReference type="CDD" id="cd00086">
    <property type="entry name" value="homeodomain"/>
    <property type="match status" value="1"/>
</dbReference>
<dbReference type="PANTHER" id="PTHR31960">
    <property type="entry name" value="F-BOX PROTEIN PP2-A15"/>
    <property type="match status" value="1"/>
</dbReference>
<evidence type="ECO:0000256" key="6">
    <source>
        <dbReference type="ARBA" id="ARBA00023242"/>
    </source>
</evidence>
<dbReference type="Pfam" id="PF14299">
    <property type="entry name" value="PP2"/>
    <property type="match status" value="1"/>
</dbReference>
<feature type="coiled-coil region" evidence="10">
    <location>
        <begin position="682"/>
        <end position="730"/>
    </location>
</feature>
<dbReference type="AlphaFoldDB" id="A0A438EKE2"/>
<keyword evidence="4 8" id="KW-0371">Homeobox</keyword>
<keyword evidence="6 8" id="KW-0539">Nucleus</keyword>
<evidence type="ECO:0000256" key="8">
    <source>
        <dbReference type="PROSITE-ProRule" id="PRU00108"/>
    </source>
</evidence>
<evidence type="ECO:0000256" key="3">
    <source>
        <dbReference type="ARBA" id="ARBA00023125"/>
    </source>
</evidence>
<accession>A0A438EKE2</accession>
<evidence type="ECO:0000259" key="11">
    <source>
        <dbReference type="PROSITE" id="PS50071"/>
    </source>
</evidence>
<dbReference type="Pfam" id="PF12937">
    <property type="entry name" value="F-box-like"/>
    <property type="match status" value="1"/>
</dbReference>
<comment type="caution">
    <text evidence="13">The sequence shown here is derived from an EMBL/GenBank/DDBJ whole genome shotgun (WGS) entry which is preliminary data.</text>
</comment>
<dbReference type="Gene3D" id="1.10.10.60">
    <property type="entry name" value="Homeodomain-like"/>
    <property type="match status" value="1"/>
</dbReference>
<dbReference type="OrthoDB" id="6159439at2759"/>
<name>A0A438EKE2_VITVI</name>
<keyword evidence="2" id="KW-0805">Transcription regulation</keyword>
<dbReference type="GO" id="GO:0000981">
    <property type="term" value="F:DNA-binding transcription factor activity, RNA polymerase II-specific"/>
    <property type="evidence" value="ECO:0007669"/>
    <property type="project" value="InterPro"/>
</dbReference>
<dbReference type="SMART" id="SM00389">
    <property type="entry name" value="HOX"/>
    <property type="match status" value="1"/>
</dbReference>
<comment type="subcellular location">
    <subcellularLocation>
        <location evidence="1 8 9">Nucleus</location>
    </subcellularLocation>
</comment>
<evidence type="ECO:0000259" key="12">
    <source>
        <dbReference type="PROSITE" id="PS50181"/>
    </source>
</evidence>
<dbReference type="FunFam" id="1.10.10.60:FF:000144">
    <property type="entry name" value="homeobox-leucine zipper protein ATHB-6-like"/>
    <property type="match status" value="1"/>
</dbReference>
<sequence length="795" mass="92159">MGAALSNLTEGANGSTIGPGLGDIPESCVACVFLYLTPPEICNLARLNRAFRGAASSDSVWESKLPSNYQDLLDLLPPERYHNLSKKDIFALLSRPVPFDNGNKEVWLDRDTGRICMAISAKGMVITGIEDRRYWNWIPTEESRGLNEDTFFSLTLHETQCWILLDLLLSMYSAWFDVIQVDQRTHLHMAILYMFVPRLTRLSRFHVVAYLQQIWWFEVDGVVKFHFPADVYTLSFRLQLGRFSKRLGRRVPNFEHTHGWDIKPVRFQLSTSDGQQASFECCLDETEREDANGNHKRGCWIDYKVGEFIVTDSEPATEVLSPRHFVNWLSHEQTCCVLVELCAETIIKEACVIGFITLGTIVGFSALDPSSPSTALYFWEIKHLVNMTQFTATINHRKFSTSVYNSLYEQSWVYMYGSLAALQYGQYSQPTPISNIRTPNLPVYQTANLPVYKQQWGGERGREGEREVFSFLLCQCKVIEEGGNSRMRGFFFFNLSITGCSRRRWQVVCTLYVTLRRPTWLPMLGFGLLYRERGEAGAAEDREQWYYRSWRIARTTREKGKAYYREETDKRKEADMDWNGNLRPFVSRPESSFTFLYNYNYDPYPGMEVKHPVSAETAHAMVRPMDKSSYGNQEKKKRLTNEQLESLERSFQEEIKLEPDRKMKLARELGLQPRQIAVWFQNRRARWKTKELERLYDVLKQEYDLMSKEKQKLQEEVSKLKGILREQATRKQVSMGYTEVSGEETVESTSITIRSSNKPRGLSHQIADCNYVYTAEEYNPVSPPYWGVLPPYPST</sequence>
<dbReference type="InterPro" id="IPR009057">
    <property type="entry name" value="Homeodomain-like_sf"/>
</dbReference>
<dbReference type="Pfam" id="PF00046">
    <property type="entry name" value="Homeodomain"/>
    <property type="match status" value="1"/>
</dbReference>
<dbReference type="InterPro" id="IPR000047">
    <property type="entry name" value="HTH_motif"/>
</dbReference>
<keyword evidence="3 8" id="KW-0238">DNA-binding</keyword>
<comment type="similarity">
    <text evidence="7">Belongs to the HD-ZIP homeobox family. Class I subfamily.</text>
</comment>
<dbReference type="InterPro" id="IPR001356">
    <property type="entry name" value="HD"/>
</dbReference>
<dbReference type="InterPro" id="IPR017970">
    <property type="entry name" value="Homeobox_CS"/>
</dbReference>
<evidence type="ECO:0000256" key="2">
    <source>
        <dbReference type="ARBA" id="ARBA00023015"/>
    </source>
</evidence>
<proteinExistence type="inferred from homology"/>
<feature type="domain" description="Homeobox" evidence="11">
    <location>
        <begin position="630"/>
        <end position="690"/>
    </location>
</feature>
<evidence type="ECO:0000256" key="9">
    <source>
        <dbReference type="RuleBase" id="RU000682"/>
    </source>
</evidence>
<protein>
    <submittedName>
        <fullName evidence="13">F-box protein PP2-A15</fullName>
    </submittedName>
</protein>
<dbReference type="EMBL" id="QGNW01001256">
    <property type="protein sequence ID" value="RVW48170.1"/>
    <property type="molecule type" value="Genomic_DNA"/>
</dbReference>
<dbReference type="GO" id="GO:0005634">
    <property type="term" value="C:nucleus"/>
    <property type="evidence" value="ECO:0007669"/>
    <property type="project" value="UniProtKB-SubCell"/>
</dbReference>
<dbReference type="SUPFAM" id="SSF81383">
    <property type="entry name" value="F-box domain"/>
    <property type="match status" value="1"/>
</dbReference>
<evidence type="ECO:0000313" key="13">
    <source>
        <dbReference type="EMBL" id="RVW48170.1"/>
    </source>
</evidence>
<keyword evidence="5" id="KW-0804">Transcription</keyword>
<organism evidence="13 14">
    <name type="scientific">Vitis vinifera</name>
    <name type="common">Grape</name>
    <dbReference type="NCBI Taxonomy" id="29760"/>
    <lineage>
        <taxon>Eukaryota</taxon>
        <taxon>Viridiplantae</taxon>
        <taxon>Streptophyta</taxon>
        <taxon>Embryophyta</taxon>
        <taxon>Tracheophyta</taxon>
        <taxon>Spermatophyta</taxon>
        <taxon>Magnoliopsida</taxon>
        <taxon>eudicotyledons</taxon>
        <taxon>Gunneridae</taxon>
        <taxon>Pentapetalae</taxon>
        <taxon>rosids</taxon>
        <taxon>Vitales</taxon>
        <taxon>Vitaceae</taxon>
        <taxon>Viteae</taxon>
        <taxon>Vitis</taxon>
    </lineage>
</organism>
<feature type="domain" description="F-box" evidence="12">
    <location>
        <begin position="18"/>
        <end position="64"/>
    </location>
</feature>
<dbReference type="CDD" id="cd22162">
    <property type="entry name" value="F-box_AtSKIP3-like"/>
    <property type="match status" value="1"/>
</dbReference>